<name>A0A0H3FID1_RAHSY</name>
<dbReference type="EMBL" id="CP002506">
    <property type="protein sequence ID" value="ADW76530.1"/>
    <property type="molecule type" value="Genomic_DNA"/>
</dbReference>
<reference evidence="2" key="1">
    <citation type="submission" date="2011-01" db="EMBL/GenBank/DDBJ databases">
        <title>Complete sequence of plasmid1 of Rahnella sp. Y9602.</title>
        <authorList>
            <consortium name="US DOE Joint Genome Institute"/>
            <person name="Lucas S."/>
            <person name="Copeland A."/>
            <person name="Lapidus A."/>
            <person name="Cheng J.-F."/>
            <person name="Goodwin L."/>
            <person name="Pitluck S."/>
            <person name="Lu M."/>
            <person name="Detter J.C."/>
            <person name="Han C."/>
            <person name="Tapia R."/>
            <person name="Land M."/>
            <person name="Hauser L."/>
            <person name="Kyrpides N."/>
            <person name="Ivanova N."/>
            <person name="Ovchinnikova G."/>
            <person name="Pagani I."/>
            <person name="Sobecky P.A."/>
            <person name="Martinez R.J."/>
            <person name="Woyke T."/>
        </authorList>
    </citation>
    <scope>NUCLEOTIDE SEQUENCE [LARGE SCALE GENOMIC DNA]</scope>
    <source>
        <strain evidence="2">Y9602</strain>
        <plasmid evidence="2">pRAHAQ01</plasmid>
    </source>
</reference>
<sequence>MPFFICAFYPKKSAAANGAVPVATCIDVKSAKLAEMKAVMLIEESIDGGSDSFFKPKVCELTAEINGRPSVGEFDSTWLECNVWNEETKTFDSIPTPATDDLSDPLASAKVIFDLPIRERIAYVLMYGAAPAELDAEQLSNAVDILADDEAPEETRAIIDGLAVVPAIKAMYPEKVVTLIDTMRAQIPPFDNAEDVTTFAEKWVAKAEERNPVKTSADLPRTYDTLDMEVALHVLGVNPDEAKASDIRDAKHLKDNRDPAWRGWATSLRVVPGILDIPRGELWALMADGHKDLKLIEDADARRDYVSSKLHGHPLLPDYQPVTTKVQNLGGGKFSIEDLAGTGATNEVEKTEVVEEQLTELQAHIRDLVTGKTNVVSADEMAQLLTEKGLGARLLVNKLAKDYEFSGNAFGFLKVDEIHHLTLDVVESWIPDQTDRIAFITERVKFYIDDRTNKGTVEKPVAETKPAETATMAPKTETVQEKTASETVEPALPENTVAAAQDDFRQRAAALESGLLEKSEAVLENLHIWKQVQSTDPRYTKPLAGSGFAGTSINSEYMIMRATEIFGPVGTGWGYEIVEDRMISGAPLSEAIFEDKKFIRNALLRDADGTLIFELNHVLRINFWYVIEGDVRGEVTAFGSTPYMYKSQNKGIIADGEAHKKSLTDAIKKALSVLGFSADVWLGWHDMPEYLADNAIEYSIKNASDKAEDTVRLRKELDEKFAANTETMKSAVTANEVTKIASSLNRTIGVHLKNAKAVNDTEHARYLETRLRRLEEIKTECLKKFTEQGEKA</sequence>
<keyword evidence="1" id="KW-0614">Plasmid</keyword>
<accession>A0A0H3FID1</accession>
<dbReference type="Proteomes" id="UP000007257">
    <property type="component" value="Plasmid pRAHAQ01"/>
</dbReference>
<geneLocation type="plasmid" evidence="1 2">
    <name>pRAHAQ01</name>
</geneLocation>
<gene>
    <name evidence="1" type="ordered locus">Rahaq_4955</name>
</gene>
<dbReference type="KEGG" id="rah:Rahaq_4955"/>
<dbReference type="HOGENOM" id="CLU_383502_0_0_6"/>
<reference evidence="1 2" key="2">
    <citation type="journal article" date="2012" name="J. Bacteriol.">
        <title>Complete Genome Sequence of Rahnella sp. Strain Y9602, a Gammaproteobacterium Isolate from Metal- and Radionuclide-Contaminated Soil.</title>
        <authorList>
            <person name="Martinez R.J."/>
            <person name="Bruce D."/>
            <person name="Detter C."/>
            <person name="Goodwin L.A."/>
            <person name="Han J."/>
            <person name="Han C.S."/>
            <person name="Held B."/>
            <person name="Land M.L."/>
            <person name="Mikhailova N."/>
            <person name="Nolan M."/>
            <person name="Pennacchio L."/>
            <person name="Pitluck S."/>
            <person name="Tapia R."/>
            <person name="Woyke T."/>
            <person name="Sobecky P.A."/>
        </authorList>
    </citation>
    <scope>NUCLEOTIDE SEQUENCE [LARGE SCALE GENOMIC DNA]</scope>
    <source>
        <strain evidence="1 2">Y9602</strain>
        <plasmid evidence="1">pRAHAQ01</plasmid>
    </source>
</reference>
<dbReference type="eggNOG" id="COG3206">
    <property type="taxonomic scope" value="Bacteria"/>
</dbReference>
<evidence type="ECO:0000313" key="2">
    <source>
        <dbReference type="Proteomes" id="UP000007257"/>
    </source>
</evidence>
<proteinExistence type="predicted"/>
<organism evidence="1 2">
    <name type="scientific">Rahnella sp. (strain Y9602)</name>
    <dbReference type="NCBI Taxonomy" id="2703885"/>
    <lineage>
        <taxon>Bacteria</taxon>
        <taxon>Pseudomonadati</taxon>
        <taxon>Pseudomonadota</taxon>
        <taxon>Gammaproteobacteria</taxon>
        <taxon>Enterobacterales</taxon>
        <taxon>Yersiniaceae</taxon>
        <taxon>Rahnella</taxon>
    </lineage>
</organism>
<dbReference type="AlphaFoldDB" id="A0A0H3FID1"/>
<protein>
    <submittedName>
        <fullName evidence="1">Uncharacterized protein</fullName>
    </submittedName>
</protein>
<evidence type="ECO:0000313" key="1">
    <source>
        <dbReference type="EMBL" id="ADW76530.1"/>
    </source>
</evidence>